<keyword evidence="2" id="KW-1003">Cell membrane</keyword>
<evidence type="ECO:0000259" key="12">
    <source>
        <dbReference type="PROSITE" id="PS50901"/>
    </source>
</evidence>
<evidence type="ECO:0000313" key="14">
    <source>
        <dbReference type="Proteomes" id="UP000245060"/>
    </source>
</evidence>
<feature type="domain" description="FtsK" evidence="12">
    <location>
        <begin position="464"/>
        <end position="670"/>
    </location>
</feature>
<dbReference type="Proteomes" id="UP000245060">
    <property type="component" value="Unassembled WGS sequence"/>
</dbReference>
<dbReference type="InterPro" id="IPR023836">
    <property type="entry name" value="EccCa-like_Actinobacteria"/>
</dbReference>
<feature type="binding site" evidence="9">
    <location>
        <begin position="487"/>
        <end position="494"/>
    </location>
    <ligand>
        <name>ATP</name>
        <dbReference type="ChEBI" id="CHEBI:30616"/>
    </ligand>
</feature>
<keyword evidence="14" id="KW-1185">Reference proteome</keyword>
<dbReference type="Gene3D" id="3.40.50.300">
    <property type="entry name" value="P-loop containing nucleotide triphosphate hydrolases"/>
    <property type="match status" value="3"/>
</dbReference>
<keyword evidence="5 9" id="KW-0547">Nucleotide-binding</keyword>
<reference evidence="14" key="1">
    <citation type="submission" date="2018-04" db="EMBL/GenBank/DDBJ databases">
        <title>Draft genome sequence of Mycobacterium montefiorense isolated from Japanese black salamander.</title>
        <authorList>
            <person name="Fukano H."/>
            <person name="Yoshida M."/>
            <person name="Shimizu A."/>
            <person name="Iwao H."/>
            <person name="Kurata O."/>
            <person name="Katayama Y."/>
            <person name="Omatsu T."/>
            <person name="Mizutani T."/>
            <person name="Wada S."/>
            <person name="Hoshino Y."/>
        </authorList>
    </citation>
    <scope>NUCLEOTIDE SEQUENCE [LARGE SCALE GENOMIC DNA]</scope>
    <source>
        <strain evidence="14">BS</strain>
    </source>
</reference>
<feature type="transmembrane region" description="Helical" evidence="11">
    <location>
        <begin position="42"/>
        <end position="60"/>
    </location>
</feature>
<organism evidence="13 14">
    <name type="scientific">Mycobacterium montefiorense</name>
    <dbReference type="NCBI Taxonomy" id="154654"/>
    <lineage>
        <taxon>Bacteria</taxon>
        <taxon>Bacillati</taxon>
        <taxon>Actinomycetota</taxon>
        <taxon>Actinomycetes</taxon>
        <taxon>Mycobacteriales</taxon>
        <taxon>Mycobacteriaceae</taxon>
        <taxon>Mycobacterium</taxon>
        <taxon>Mycobacterium simiae complex</taxon>
    </lineage>
</organism>
<evidence type="ECO:0000256" key="8">
    <source>
        <dbReference type="ARBA" id="ARBA00023136"/>
    </source>
</evidence>
<dbReference type="SUPFAM" id="SSF52540">
    <property type="entry name" value="P-loop containing nucleoside triphosphate hydrolases"/>
    <property type="match status" value="3"/>
</dbReference>
<dbReference type="RefSeq" id="WP_108922179.1">
    <property type="nucleotide sequence ID" value="NZ_BFCH01000017.1"/>
</dbReference>
<evidence type="ECO:0000256" key="9">
    <source>
        <dbReference type="PROSITE-ProRule" id="PRU00289"/>
    </source>
</evidence>
<dbReference type="InterPro" id="IPR027417">
    <property type="entry name" value="P-loop_NTPase"/>
</dbReference>
<evidence type="ECO:0000256" key="11">
    <source>
        <dbReference type="SAM" id="Phobius"/>
    </source>
</evidence>
<comment type="subcellular location">
    <subcellularLocation>
        <location evidence="1">Cell membrane</location>
        <topology evidence="1">Multi-pass membrane protein</topology>
    </subcellularLocation>
</comment>
<comment type="caution">
    <text evidence="13">The sequence shown here is derived from an EMBL/GenBank/DDBJ whole genome shotgun (WGS) entry which is preliminary data.</text>
</comment>
<dbReference type="Pfam" id="PF01580">
    <property type="entry name" value="FtsK_SpoIIIE"/>
    <property type="match status" value="2"/>
</dbReference>
<keyword evidence="7 11" id="KW-1133">Transmembrane helix</keyword>
<evidence type="ECO:0000256" key="1">
    <source>
        <dbReference type="ARBA" id="ARBA00004651"/>
    </source>
</evidence>
<dbReference type="NCBIfam" id="TIGR03925">
    <property type="entry name" value="T7SS_EccC_b"/>
    <property type="match status" value="1"/>
</dbReference>
<evidence type="ECO:0000256" key="3">
    <source>
        <dbReference type="ARBA" id="ARBA00022692"/>
    </source>
</evidence>
<keyword evidence="3 11" id="KW-0812">Transmembrane</keyword>
<dbReference type="PROSITE" id="PS50901">
    <property type="entry name" value="FTSK"/>
    <property type="match status" value="2"/>
</dbReference>
<evidence type="ECO:0000256" key="2">
    <source>
        <dbReference type="ARBA" id="ARBA00022475"/>
    </source>
</evidence>
<evidence type="ECO:0000256" key="7">
    <source>
        <dbReference type="ARBA" id="ARBA00022989"/>
    </source>
</evidence>
<dbReference type="PANTHER" id="PTHR22683:SF1">
    <property type="entry name" value="TYPE VII SECRETION SYSTEM PROTEIN ESSC"/>
    <property type="match status" value="1"/>
</dbReference>
<evidence type="ECO:0000256" key="10">
    <source>
        <dbReference type="SAM" id="MobiDB-lite"/>
    </source>
</evidence>
<evidence type="ECO:0000256" key="5">
    <source>
        <dbReference type="ARBA" id="ARBA00022741"/>
    </source>
</evidence>
<accession>A0ABQ0NMJ4</accession>
<dbReference type="InterPro" id="IPR003593">
    <property type="entry name" value="AAA+_ATPase"/>
</dbReference>
<dbReference type="InterPro" id="IPR002543">
    <property type="entry name" value="FtsK_dom"/>
</dbReference>
<dbReference type="SMART" id="SM00382">
    <property type="entry name" value="AAA"/>
    <property type="match status" value="3"/>
</dbReference>
<evidence type="ECO:0000256" key="4">
    <source>
        <dbReference type="ARBA" id="ARBA00022737"/>
    </source>
</evidence>
<name>A0ABQ0NMJ4_9MYCO</name>
<dbReference type="InterPro" id="IPR023837">
    <property type="entry name" value="EccCb-like_Actinobacteria"/>
</dbReference>
<dbReference type="EMBL" id="BFCH01000017">
    <property type="protein sequence ID" value="GBG38112.1"/>
    <property type="molecule type" value="Genomic_DNA"/>
</dbReference>
<feature type="domain" description="FtsK" evidence="12">
    <location>
        <begin position="819"/>
        <end position="1006"/>
    </location>
</feature>
<proteinExistence type="predicted"/>
<feature type="binding site" evidence="9">
    <location>
        <begin position="837"/>
        <end position="844"/>
    </location>
    <ligand>
        <name>ATP</name>
        <dbReference type="ChEBI" id="CHEBI:30616"/>
    </ligand>
</feature>
<protein>
    <submittedName>
        <fullName evidence="13">Type VII secretion protein EccC</fullName>
    </submittedName>
</protein>
<dbReference type="NCBIfam" id="TIGR03924">
    <property type="entry name" value="T7SS_EccC_a"/>
    <property type="match status" value="1"/>
</dbReference>
<evidence type="ECO:0000256" key="6">
    <source>
        <dbReference type="ARBA" id="ARBA00022840"/>
    </source>
</evidence>
<feature type="region of interest" description="Disordered" evidence="10">
    <location>
        <begin position="124"/>
        <end position="147"/>
    </location>
</feature>
<sequence length="1330" mass="145414">MSRLIFEARRRLAPPSTRQGTITIEAPPELPRVIPPSFLRRAMPYVLVILIVGMIVALVATGMKVISPQTLFFPFVLLLAATALYRGNDNKMRTEEVDAERADYLRYLSVVRDNIRTQAAQQRAAAQWSHPEPSALATVPGSRRQWERDPHDPDFLVLRAGRHQVPLATAVRVQDTADEIDLEPVSHSALRSLLDTQRTVRDVPTGIDLAKVSRITVFGEPDDVQGAVRAWIAQAVTWHDPTVLGVALATRDLENHDWSWLKWLPHIDIPGEVDGVGPARFLSTNPDELIALLGPALADRPSFTGDPADALRHLLIIIDDPDYDVNASALAIGRAGVTVVHRTTTPPNREQYSDPEKPILRVIGRDGGGSRDGAIERWQTGGWQRYIDNADQLGVDEVAHLARQLSRWDSNPTHTGLRSAATRGATFTTLLGVPDASQLDVPTLWGPRRRDDELRVPIGVTATGEPLFFDLKDEAEGGMGPHGLMIGMTGSGKSQTLMSILLSLLTTHSADRLIVIYADFKGEAGADSFRDFPQVVAVISNMAEKKSLADRFADTLRGEVARRETLLREAGRQVQGSAFNSVVEYENAIAAGHELPPIPTLFVVADEFTLMLADYPEYAELFDYVARKGRSFRIHILFASQTLDVGKIKDIDKNTSYRIGLKVASPSVSRQIIGVDDAYHIESGKEHKGVGFLVPAPGAAPIKFRSTYVDGIYEPPQPAKTLVVQSVPQPKLFTAGRVEPDQGTVIIGADQDEFVGPPRKLIATIGEQLASCGPRAPQLWLPPLDEPIPLTSVLARAGLPERQWRWPLGEIDKPFEMRRDPLLFDATSAAGNVVIHGGAKSGKSSALQTFMLSAASLHSPRDVTFYCLDYGGGQLRALEDLAHIGSIASPLEPERIRRTFGELEQLLISRQQQEAFRDKNGSTHDDGFGEVFLVIDNLYAFARDNTDQFNTRNPLLAKVTELVNVGLAYGIHVIITTPSWLEVPLAMRDGLGLRLELKLHDARDSNVRVVGALRRPADAVPADQPGRGLTMAAEHFLFAAPELDQVAAINARYPGVAAPPVRLLPSNLAPDALGPLYRGSEQVVIGQREEDLAPVVLDFTENPLLMVFGDSKAGKTTLLRHIIRTVREHSTADQVAFTVLDRRLHLVEEPLFPDNEYTANIDRVLPAMLGLSNIIASRRPPAGLSAAELARWSYQGHTHYLIIDDVDQIPDTPAMSGPYIGQRPWTSLISELSQAADLGLRVIVTARATGSGHALMTSPLLRRFNDLQATTLMLAGNPQDSGKIRGQRFGRLPAGRAILLGDSESPTYVQLVNPLVGESVVGGADEGFAR</sequence>
<dbReference type="PANTHER" id="PTHR22683">
    <property type="entry name" value="SPORULATION PROTEIN RELATED"/>
    <property type="match status" value="1"/>
</dbReference>
<keyword evidence="8 11" id="KW-0472">Membrane</keyword>
<keyword evidence="6 9" id="KW-0067">ATP-binding</keyword>
<evidence type="ECO:0000313" key="13">
    <source>
        <dbReference type="EMBL" id="GBG38112.1"/>
    </source>
</evidence>
<dbReference type="InterPro" id="IPR050206">
    <property type="entry name" value="FtsK/SpoIIIE/SftA"/>
</dbReference>
<keyword evidence="4" id="KW-0677">Repeat</keyword>
<gene>
    <name evidence="13" type="ORF">MmonteBS_24840</name>
</gene>